<dbReference type="InterPro" id="IPR035994">
    <property type="entry name" value="Nucleoside_phosphorylase_sf"/>
</dbReference>
<dbReference type="GO" id="GO:0003824">
    <property type="term" value="F:catalytic activity"/>
    <property type="evidence" value="ECO:0007669"/>
    <property type="project" value="InterPro"/>
</dbReference>
<evidence type="ECO:0000256" key="1">
    <source>
        <dbReference type="ARBA" id="ARBA00022737"/>
    </source>
</evidence>
<feature type="repeat" description="ANK" evidence="2">
    <location>
        <begin position="893"/>
        <end position="925"/>
    </location>
</feature>
<evidence type="ECO:0000313" key="5">
    <source>
        <dbReference type="EMBL" id="KAF4340762.1"/>
    </source>
</evidence>
<dbReference type="GO" id="GO:0009116">
    <property type="term" value="P:nucleoside metabolic process"/>
    <property type="evidence" value="ECO:0007669"/>
    <property type="project" value="InterPro"/>
</dbReference>
<dbReference type="AlphaFoldDB" id="A0A9P5AMV7"/>
<dbReference type="InterPro" id="IPR053137">
    <property type="entry name" value="NLR-like"/>
</dbReference>
<name>A0A9P5AMV7_9HYPO</name>
<evidence type="ECO:0000313" key="6">
    <source>
        <dbReference type="Proteomes" id="UP000730481"/>
    </source>
</evidence>
<feature type="domain" description="NACHT" evidence="4">
    <location>
        <begin position="406"/>
        <end position="547"/>
    </location>
</feature>
<comment type="caution">
    <text evidence="5">The sequence shown here is derived from an EMBL/GenBank/DDBJ whole genome shotgun (WGS) entry which is preliminary data.</text>
</comment>
<dbReference type="PANTHER" id="PTHR46082">
    <property type="entry name" value="ATP/GTP-BINDING PROTEIN-RELATED"/>
    <property type="match status" value="1"/>
</dbReference>
<dbReference type="Gene3D" id="1.25.40.20">
    <property type="entry name" value="Ankyrin repeat-containing domain"/>
    <property type="match status" value="1"/>
</dbReference>
<feature type="repeat" description="ANK" evidence="2">
    <location>
        <begin position="864"/>
        <end position="892"/>
    </location>
</feature>
<feature type="region of interest" description="Disordered" evidence="3">
    <location>
        <begin position="207"/>
        <end position="231"/>
    </location>
</feature>
<feature type="repeat" description="ANK" evidence="2">
    <location>
        <begin position="1026"/>
        <end position="1053"/>
    </location>
</feature>
<organism evidence="5 6">
    <name type="scientific">Fusarium beomiforme</name>
    <dbReference type="NCBI Taxonomy" id="44412"/>
    <lineage>
        <taxon>Eukaryota</taxon>
        <taxon>Fungi</taxon>
        <taxon>Dikarya</taxon>
        <taxon>Ascomycota</taxon>
        <taxon>Pezizomycotina</taxon>
        <taxon>Sordariomycetes</taxon>
        <taxon>Hypocreomycetidae</taxon>
        <taxon>Hypocreales</taxon>
        <taxon>Nectriaceae</taxon>
        <taxon>Fusarium</taxon>
        <taxon>Fusarium burgessii species complex</taxon>
    </lineage>
</organism>
<reference evidence="5" key="1">
    <citation type="journal article" date="2017" name="Mycologia">
        <title>Fusarium algeriense, sp. nov., a novel toxigenic crown rot pathogen of durum wheat from Algeria is nested in the Fusarium burgessii species complex.</title>
        <authorList>
            <person name="Laraba I."/>
            <person name="Keddad A."/>
            <person name="Boureghda H."/>
            <person name="Abdallah N."/>
            <person name="Vaughan M.M."/>
            <person name="Proctor R.H."/>
            <person name="Busman M."/>
            <person name="O'Donnell K."/>
        </authorList>
    </citation>
    <scope>NUCLEOTIDE SEQUENCE</scope>
    <source>
        <strain evidence="5">NRRL 25174</strain>
    </source>
</reference>
<dbReference type="PROSITE" id="PS50088">
    <property type="entry name" value="ANK_REPEAT"/>
    <property type="match status" value="7"/>
</dbReference>
<dbReference type="Pfam" id="PF13637">
    <property type="entry name" value="Ank_4"/>
    <property type="match status" value="1"/>
</dbReference>
<feature type="repeat" description="ANK" evidence="2">
    <location>
        <begin position="1054"/>
        <end position="1080"/>
    </location>
</feature>
<gene>
    <name evidence="5" type="ORF">FBEOM_5323</name>
</gene>
<dbReference type="PROSITE" id="PS50837">
    <property type="entry name" value="NACHT"/>
    <property type="match status" value="1"/>
</dbReference>
<dbReference type="PANTHER" id="PTHR46082:SF11">
    <property type="entry name" value="AAA+ ATPASE DOMAIN-CONTAINING PROTEIN-RELATED"/>
    <property type="match status" value="1"/>
</dbReference>
<proteinExistence type="predicted"/>
<dbReference type="Gene3D" id="3.40.50.300">
    <property type="entry name" value="P-loop containing nucleotide triphosphate hydrolases"/>
    <property type="match status" value="1"/>
</dbReference>
<dbReference type="Proteomes" id="UP000730481">
    <property type="component" value="Unassembled WGS sequence"/>
</dbReference>
<feature type="repeat" description="ANK" evidence="2">
    <location>
        <begin position="955"/>
        <end position="987"/>
    </location>
</feature>
<feature type="repeat" description="ANK" evidence="2">
    <location>
        <begin position="931"/>
        <end position="958"/>
    </location>
</feature>
<evidence type="ECO:0000256" key="3">
    <source>
        <dbReference type="SAM" id="MobiDB-lite"/>
    </source>
</evidence>
<dbReference type="InterPro" id="IPR000845">
    <property type="entry name" value="Nucleoside_phosphorylase_d"/>
</dbReference>
<evidence type="ECO:0000259" key="4">
    <source>
        <dbReference type="PROSITE" id="PS50837"/>
    </source>
</evidence>
<dbReference type="SUPFAM" id="SSF48403">
    <property type="entry name" value="Ankyrin repeat"/>
    <property type="match status" value="1"/>
</dbReference>
<keyword evidence="1" id="KW-0677">Repeat</keyword>
<dbReference type="OrthoDB" id="194358at2759"/>
<dbReference type="Pfam" id="PF24883">
    <property type="entry name" value="NPHP3_N"/>
    <property type="match status" value="1"/>
</dbReference>
<dbReference type="SUPFAM" id="SSF53167">
    <property type="entry name" value="Purine and uridine phosphorylases"/>
    <property type="match status" value="1"/>
</dbReference>
<dbReference type="EMBL" id="PVQB02000224">
    <property type="protein sequence ID" value="KAF4340762.1"/>
    <property type="molecule type" value="Genomic_DNA"/>
</dbReference>
<dbReference type="SUPFAM" id="SSF52540">
    <property type="entry name" value="P-loop containing nucleoside triphosphate hydrolases"/>
    <property type="match status" value="1"/>
</dbReference>
<dbReference type="InterPro" id="IPR002110">
    <property type="entry name" value="Ankyrin_rpt"/>
</dbReference>
<keyword evidence="2" id="KW-0040">ANK repeat</keyword>
<dbReference type="InterPro" id="IPR007111">
    <property type="entry name" value="NACHT_NTPase"/>
</dbReference>
<dbReference type="Pfam" id="PF01048">
    <property type="entry name" value="PNP_UDP_1"/>
    <property type="match status" value="1"/>
</dbReference>
<accession>A0A9P5AMV7</accession>
<dbReference type="PRINTS" id="PR01415">
    <property type="entry name" value="ANKYRIN"/>
</dbReference>
<feature type="repeat" description="ANK" evidence="2">
    <location>
        <begin position="988"/>
        <end position="1020"/>
    </location>
</feature>
<dbReference type="InterPro" id="IPR036770">
    <property type="entry name" value="Ankyrin_rpt-contain_sf"/>
</dbReference>
<sequence length="1208" mass="135331">MSNPQDYTVGWISAIPTETVAAIQFLDEKHEPPDFVAVNDHNNYNLGRMGRHNVVIATLPDGEYGTTIAATAARDMLHSFPNIRIGLMVGIAGGAPSPNHDIRLGDVVISSRDGGYAGVFQYDYGKTIQDQVFHTTQILDQPPQILRTAVSGLKIKHTTEGHHLSDQVARILERNERLKTQGYCRPPAMDDRLYKSDIVHQDSCYGHRDSCNPDPKSDHVIDRPERAEDKDDPAIHYGTIASANQLMKDAKIRDELAIKDGVLCFEMEAAGLMNHFPCLVIRGICDYSDTHKNKKWQGYAALTAAAYAKELLQQTLPHKVESERPVAEAIGLIAERIEGVQQTLQNTKVVTESINKENRTERIKDWLRPPDPSTNTIQARSLRHKGTGEWLLRHPAFQAWCSGSHRHMWLHGPAGCGKTVISTTVLDHIAKTDGALVLTFYFDFGDTTKQTLDGMLRHFAFKLSGSTVASAERLNSLYLVSREGCEQPSTSALSDSVSDMLAQNMQVYIILDAMDESTTRTSLLSWVRDLTSKQDLSHVQLLCTSRPELEFQKSLPRLIGKECCLNLDKDSVDMDIQGYVAAELASRQEFLDKGLSQDLLDRIERKVGREADGMFRWAFCQLNSLARCRHEAAIESALASLPRDLNDTYRRMLQSMPAELKMDAIRLLQFLIHYDEPIRLREAVEIIATQNEGQSIGFDTKRRLFQAKDVLDYCPGLIIVHEASEELHLSHFSVQEYLLTIDQLKPETASISITRTCIAYMTDIDINHPNYRGDYPLNNYAVRALFLFASKAESSTEAMEMIEKFLQDPISFRKFYEICWSTKSPSMDLRLSVACRLRLRRIARRLIDQYEDVNAGNDLTYGGALYNASEEGLHEIVELLLEMGADVNIKGGIFESPLRIASINGHFQVVNLLLNKGAETDKKGDERIGVLSTASYAGHIDVVRLLLDRGWEVNSVSSPLVKASYQGHIDIVKLLLKRGADVNLPDWEGSTAIQFATFGGHFDIVKLLISNGADLHAKGGSIGRSLSIAARRGFIEIVKLLLEKGADVNLRDDEGKTAIFGASEDGHVNVMDLLLQWGAEFTVGLWGNVFIYATGRNDVETVKLLLDRGVDLQITEYYRYLYCGWDANTTPLIVAINRGRVDITKMVLQDRPEIDLQGRDWQNALQEASRSGSEEILEILQAHVRLIKSKKRLAPELLKRKPCKRMAG</sequence>
<dbReference type="InterPro" id="IPR056884">
    <property type="entry name" value="NPHP3-like_N"/>
</dbReference>
<dbReference type="InterPro" id="IPR027417">
    <property type="entry name" value="P-loop_NTPase"/>
</dbReference>
<reference evidence="5" key="2">
    <citation type="submission" date="2020-02" db="EMBL/GenBank/DDBJ databases">
        <title>Identification and distribution of gene clusters putatively required for synthesis of sphingolipid metabolism inhibitors in phylogenetically diverse species of the filamentous fungus Fusarium.</title>
        <authorList>
            <person name="Kim H.-S."/>
            <person name="Busman M."/>
            <person name="Brown D.W."/>
            <person name="Divon H."/>
            <person name="Uhlig S."/>
            <person name="Proctor R.H."/>
        </authorList>
    </citation>
    <scope>NUCLEOTIDE SEQUENCE</scope>
    <source>
        <strain evidence="5">NRRL 25174</strain>
    </source>
</reference>
<dbReference type="SMART" id="SM00248">
    <property type="entry name" value="ANK"/>
    <property type="match status" value="11"/>
</dbReference>
<dbReference type="PROSITE" id="PS50297">
    <property type="entry name" value="ANK_REP_REGION"/>
    <property type="match status" value="6"/>
</dbReference>
<evidence type="ECO:0000256" key="2">
    <source>
        <dbReference type="PROSITE-ProRule" id="PRU00023"/>
    </source>
</evidence>
<keyword evidence="6" id="KW-1185">Reference proteome</keyword>
<dbReference type="Gene3D" id="3.40.50.1580">
    <property type="entry name" value="Nucleoside phosphorylase domain"/>
    <property type="match status" value="1"/>
</dbReference>
<protein>
    <recommendedName>
        <fullName evidence="4">NACHT domain-containing protein</fullName>
    </recommendedName>
</protein>
<dbReference type="Pfam" id="PF12796">
    <property type="entry name" value="Ank_2"/>
    <property type="match status" value="2"/>
</dbReference>